<dbReference type="HAMAP" id="MF_01147">
    <property type="entry name" value="Lgt"/>
    <property type="match status" value="1"/>
</dbReference>
<feature type="transmembrane region" description="Helical" evidence="7">
    <location>
        <begin position="92"/>
        <end position="114"/>
    </location>
</feature>
<comment type="function">
    <text evidence="7">Catalyzes the transfer of the diacylglyceryl group from phosphatidylglycerol to the sulfhydryl group of the N-terminal cysteine of a prolipoprotein, the first step in the formation of mature lipoproteins.</text>
</comment>
<comment type="pathway">
    <text evidence="7">Protein modification; lipoprotein biosynthesis (diacylglyceryl transfer).</text>
</comment>
<keyword evidence="8" id="KW-0328">Glycosyltransferase</keyword>
<reference evidence="8 9" key="1">
    <citation type="submission" date="2018-10" db="EMBL/GenBank/DDBJ databases">
        <authorList>
            <person name="Li J."/>
        </authorList>
    </citation>
    <scope>NUCLEOTIDE SEQUENCE [LARGE SCALE GENOMIC DNA]</scope>
    <source>
        <strain evidence="8 9">CCTCC AB209002</strain>
    </source>
</reference>
<dbReference type="GO" id="GO:0008961">
    <property type="term" value="F:phosphatidylglycerol-prolipoprotein diacylglyceryl transferase activity"/>
    <property type="evidence" value="ECO:0007669"/>
    <property type="project" value="UniProtKB-UniRule"/>
</dbReference>
<evidence type="ECO:0000256" key="2">
    <source>
        <dbReference type="ARBA" id="ARBA00022475"/>
    </source>
</evidence>
<comment type="similarity">
    <text evidence="1 7">Belongs to the Lgt family.</text>
</comment>
<dbReference type="PANTHER" id="PTHR30589:SF0">
    <property type="entry name" value="PHOSPHATIDYLGLYCEROL--PROLIPOPROTEIN DIACYLGLYCERYL TRANSFERASE"/>
    <property type="match status" value="1"/>
</dbReference>
<feature type="transmembrane region" description="Helical" evidence="7">
    <location>
        <begin position="211"/>
        <end position="228"/>
    </location>
</feature>
<evidence type="ECO:0000256" key="1">
    <source>
        <dbReference type="ARBA" id="ARBA00007150"/>
    </source>
</evidence>
<dbReference type="PANTHER" id="PTHR30589">
    <property type="entry name" value="PROLIPOPROTEIN DIACYLGLYCERYL TRANSFERASE"/>
    <property type="match status" value="1"/>
</dbReference>
<keyword evidence="9" id="KW-1185">Reference proteome</keyword>
<dbReference type="AlphaFoldDB" id="A0A3L6ZU92"/>
<dbReference type="Proteomes" id="UP000270299">
    <property type="component" value="Unassembled WGS sequence"/>
</dbReference>
<proteinExistence type="inferred from homology"/>
<evidence type="ECO:0000256" key="6">
    <source>
        <dbReference type="ARBA" id="ARBA00023136"/>
    </source>
</evidence>
<feature type="transmembrane region" description="Helical" evidence="7">
    <location>
        <begin position="53"/>
        <end position="72"/>
    </location>
</feature>
<name>A0A3L6ZU92_9MICO</name>
<comment type="subcellular location">
    <subcellularLocation>
        <location evidence="7">Cell membrane</location>
        <topology evidence="7">Multi-pass membrane protein</topology>
    </subcellularLocation>
</comment>
<keyword evidence="2 7" id="KW-1003">Cell membrane</keyword>
<dbReference type="GO" id="GO:0042158">
    <property type="term" value="P:lipoprotein biosynthetic process"/>
    <property type="evidence" value="ECO:0007669"/>
    <property type="project" value="UniProtKB-UniRule"/>
</dbReference>
<dbReference type="OrthoDB" id="871140at2"/>
<dbReference type="InterPro" id="IPR001640">
    <property type="entry name" value="Lgt"/>
</dbReference>
<accession>A0A3L6ZU92</accession>
<dbReference type="EMBL" id="RCUV01000008">
    <property type="protein sequence ID" value="RLP71379.1"/>
    <property type="molecule type" value="Genomic_DNA"/>
</dbReference>
<keyword evidence="3 7" id="KW-0808">Transferase</keyword>
<dbReference type="GO" id="GO:0005886">
    <property type="term" value="C:plasma membrane"/>
    <property type="evidence" value="ECO:0007669"/>
    <property type="project" value="UniProtKB-SubCell"/>
</dbReference>
<evidence type="ECO:0000313" key="8">
    <source>
        <dbReference type="EMBL" id="RLP71379.1"/>
    </source>
</evidence>
<sequence length="290" mass="31499">MNLPLAIPSPDISYFDIGPLRIHFYALLMIAAIIVAAAITARRLRRSGTNPDTVLDIALWAVPIGIIGGRLYHVATHPADYFFAGADLWRVLYVWEGGLAIFGSITFGALGVWIGARRAGVSFITVADALAPGLLVAQAVGRIGNYFNQELFGAPTTLPWGLEIDQSSPAFPPGLPSETLFHPLFLYEMLWNLTGVAVILLVERLARRREGFAIGTYLIWYGAGRAWFESFRLDPTELELLGVKINIITAGTVAVLGVIIIAAYAHRTLARSDSAPRSPGSGREADRISR</sequence>
<organism evidence="8 9">
    <name type="scientific">Mycetocola manganoxydans</name>
    <dbReference type="NCBI Taxonomy" id="699879"/>
    <lineage>
        <taxon>Bacteria</taxon>
        <taxon>Bacillati</taxon>
        <taxon>Actinomycetota</taxon>
        <taxon>Actinomycetes</taxon>
        <taxon>Micrococcales</taxon>
        <taxon>Microbacteriaceae</taxon>
        <taxon>Mycetocola</taxon>
    </lineage>
</organism>
<feature type="transmembrane region" description="Helical" evidence="7">
    <location>
        <begin position="184"/>
        <end position="202"/>
    </location>
</feature>
<feature type="transmembrane region" description="Helical" evidence="7">
    <location>
        <begin position="240"/>
        <end position="265"/>
    </location>
</feature>
<evidence type="ECO:0000313" key="9">
    <source>
        <dbReference type="Proteomes" id="UP000270299"/>
    </source>
</evidence>
<evidence type="ECO:0000256" key="4">
    <source>
        <dbReference type="ARBA" id="ARBA00022692"/>
    </source>
</evidence>
<gene>
    <name evidence="7" type="primary">lgt</name>
    <name evidence="8" type="ORF">D9V29_08480</name>
</gene>
<evidence type="ECO:0000256" key="7">
    <source>
        <dbReference type="HAMAP-Rule" id="MF_01147"/>
    </source>
</evidence>
<dbReference type="PROSITE" id="PS01311">
    <property type="entry name" value="LGT"/>
    <property type="match status" value="1"/>
</dbReference>
<evidence type="ECO:0000256" key="5">
    <source>
        <dbReference type="ARBA" id="ARBA00022989"/>
    </source>
</evidence>
<comment type="catalytic activity">
    <reaction evidence="7">
        <text>L-cysteinyl-[prolipoprotein] + a 1,2-diacyl-sn-glycero-3-phospho-(1'-sn-glycerol) = an S-1,2-diacyl-sn-glyceryl-L-cysteinyl-[prolipoprotein] + sn-glycerol 1-phosphate + H(+)</text>
        <dbReference type="Rhea" id="RHEA:56712"/>
        <dbReference type="Rhea" id="RHEA-COMP:14679"/>
        <dbReference type="Rhea" id="RHEA-COMP:14680"/>
        <dbReference type="ChEBI" id="CHEBI:15378"/>
        <dbReference type="ChEBI" id="CHEBI:29950"/>
        <dbReference type="ChEBI" id="CHEBI:57685"/>
        <dbReference type="ChEBI" id="CHEBI:64716"/>
        <dbReference type="ChEBI" id="CHEBI:140658"/>
        <dbReference type="EC" id="2.5.1.145"/>
    </reaction>
</comment>
<feature type="transmembrane region" description="Helical" evidence="7">
    <location>
        <begin position="20"/>
        <end position="41"/>
    </location>
</feature>
<keyword evidence="6 7" id="KW-0472">Membrane</keyword>
<dbReference type="UniPathway" id="UPA00664"/>
<keyword evidence="5 7" id="KW-1133">Transmembrane helix</keyword>
<dbReference type="Pfam" id="PF01790">
    <property type="entry name" value="LGT"/>
    <property type="match status" value="1"/>
</dbReference>
<feature type="transmembrane region" description="Helical" evidence="7">
    <location>
        <begin position="121"/>
        <end position="141"/>
    </location>
</feature>
<comment type="caution">
    <text evidence="8">The sequence shown here is derived from an EMBL/GenBank/DDBJ whole genome shotgun (WGS) entry which is preliminary data.</text>
</comment>
<keyword evidence="4 7" id="KW-0812">Transmembrane</keyword>
<dbReference type="NCBIfam" id="TIGR00544">
    <property type="entry name" value="lgt"/>
    <property type="match status" value="1"/>
</dbReference>
<feature type="binding site" evidence="7">
    <location>
        <position position="142"/>
    </location>
    <ligand>
        <name>a 1,2-diacyl-sn-glycero-3-phospho-(1'-sn-glycerol)</name>
        <dbReference type="ChEBI" id="CHEBI:64716"/>
    </ligand>
</feature>
<dbReference type="RefSeq" id="WP_121672895.1">
    <property type="nucleotide sequence ID" value="NZ_BMXM01000004.1"/>
</dbReference>
<keyword evidence="8" id="KW-0449">Lipoprotein</keyword>
<evidence type="ECO:0000256" key="3">
    <source>
        <dbReference type="ARBA" id="ARBA00022679"/>
    </source>
</evidence>
<dbReference type="EC" id="2.5.1.145" evidence="7"/>
<protein>
    <recommendedName>
        <fullName evidence="7">Phosphatidylglycerol--prolipoprotein diacylglyceryl transferase</fullName>
        <ecNumber evidence="7">2.5.1.145</ecNumber>
    </recommendedName>
</protein>